<gene>
    <name evidence="2" type="ORF">LPTSP4_31470</name>
</gene>
<evidence type="ECO:0000313" key="2">
    <source>
        <dbReference type="EMBL" id="GBF51609.1"/>
    </source>
</evidence>
<keyword evidence="3" id="KW-1185">Reference proteome</keyword>
<feature type="signal peptide" evidence="1">
    <location>
        <begin position="1"/>
        <end position="20"/>
    </location>
</feature>
<evidence type="ECO:0000313" key="3">
    <source>
        <dbReference type="Proteomes" id="UP000245133"/>
    </source>
</evidence>
<reference evidence="2 3" key="1">
    <citation type="submission" date="2018-02" db="EMBL/GenBank/DDBJ databases">
        <title>Novel Leptospira species isolated from soil and water in Japan.</title>
        <authorList>
            <person name="Nakao R."/>
            <person name="Masuzawa T."/>
        </authorList>
    </citation>
    <scope>NUCLEOTIDE SEQUENCE [LARGE SCALE GENOMIC DNA]</scope>
    <source>
        <strain evidence="2 3">YH101</strain>
    </source>
</reference>
<dbReference type="OrthoDB" id="331386at2"/>
<organism evidence="2 3">
    <name type="scientific">Leptospira ryugenii</name>
    <dbReference type="NCBI Taxonomy" id="1917863"/>
    <lineage>
        <taxon>Bacteria</taxon>
        <taxon>Pseudomonadati</taxon>
        <taxon>Spirochaetota</taxon>
        <taxon>Spirochaetia</taxon>
        <taxon>Leptospirales</taxon>
        <taxon>Leptospiraceae</taxon>
        <taxon>Leptospira</taxon>
    </lineage>
</organism>
<protein>
    <submittedName>
        <fullName evidence="2">Uncharacterized protein</fullName>
    </submittedName>
</protein>
<dbReference type="AlphaFoldDB" id="A0A2P2E405"/>
<proteinExistence type="predicted"/>
<feature type="chain" id="PRO_5015150728" evidence="1">
    <location>
        <begin position="21"/>
        <end position="142"/>
    </location>
</feature>
<dbReference type="Proteomes" id="UP000245133">
    <property type="component" value="Unassembled WGS sequence"/>
</dbReference>
<sequence length="142" mass="15075">MKKNISLLVVFAFFVQTAFAESIRTQSSVPEVARSIVKSGMSVKEANAYVQAHVSPAEYARITKAIKDAEFAGTLDQDWDKIVSSVKLQKATGSYLHGDNFDVFKNTAASITVVALVGLIISSGGATTLATGKLYEASVVGL</sequence>
<comment type="caution">
    <text evidence="2">The sequence shown here is derived from an EMBL/GenBank/DDBJ whole genome shotgun (WGS) entry which is preliminary data.</text>
</comment>
<accession>A0A2P2E405</accession>
<keyword evidence="1" id="KW-0732">Signal</keyword>
<name>A0A2P2E405_9LEPT</name>
<dbReference type="RefSeq" id="WP_108977924.1">
    <property type="nucleotide sequence ID" value="NZ_BFBB01000008.1"/>
</dbReference>
<dbReference type="EMBL" id="BFBB01000008">
    <property type="protein sequence ID" value="GBF51609.1"/>
    <property type="molecule type" value="Genomic_DNA"/>
</dbReference>
<evidence type="ECO:0000256" key="1">
    <source>
        <dbReference type="SAM" id="SignalP"/>
    </source>
</evidence>